<evidence type="ECO:0000313" key="2">
    <source>
        <dbReference type="Proteomes" id="UP000283727"/>
    </source>
</evidence>
<accession>A0A0E2ZV58</accession>
<dbReference type="Proteomes" id="UP000283727">
    <property type="component" value="Unassembled WGS sequence"/>
</dbReference>
<organism evidence="1 2">
    <name type="scientific">Bifidobacterium bifidum</name>
    <dbReference type="NCBI Taxonomy" id="1681"/>
    <lineage>
        <taxon>Bacteria</taxon>
        <taxon>Bacillati</taxon>
        <taxon>Actinomycetota</taxon>
        <taxon>Actinomycetes</taxon>
        <taxon>Bifidobacteriales</taxon>
        <taxon>Bifidobacteriaceae</taxon>
        <taxon>Bifidobacterium</taxon>
    </lineage>
</organism>
<dbReference type="AlphaFoldDB" id="A0A0E2ZV58"/>
<comment type="caution">
    <text evidence="1">The sequence shown here is derived from an EMBL/GenBank/DDBJ whole genome shotgun (WGS) entry which is preliminary data.</text>
</comment>
<protein>
    <submittedName>
        <fullName evidence="1">Uncharacterized protein</fullName>
    </submittedName>
</protein>
<proteinExistence type="predicted"/>
<sequence>MFRENRRFVVRFRQRLSISSSKYTGDAAAANAVHKAQSPVMRVGDEAPLTAAKAGSAAPAANIALAATLDIANGVDVILTGEVDGHMIDSMADAKPVLKTSTPDAPNTPEPSEVPVKSETYAAVTSVATALGETRLPGTSPMMTRARRESHIGG</sequence>
<gene>
    <name evidence="1" type="ORF">DW137_03995</name>
</gene>
<reference evidence="1 2" key="1">
    <citation type="submission" date="2018-08" db="EMBL/GenBank/DDBJ databases">
        <title>A genome reference for cultivated species of the human gut microbiota.</title>
        <authorList>
            <person name="Zou Y."/>
            <person name="Xue W."/>
            <person name="Luo G."/>
        </authorList>
    </citation>
    <scope>NUCLEOTIDE SEQUENCE [LARGE SCALE GENOMIC DNA]</scope>
    <source>
        <strain evidence="1 2">AM12-10</strain>
    </source>
</reference>
<name>A0A0E2ZV58_BIFBI</name>
<evidence type="ECO:0000313" key="1">
    <source>
        <dbReference type="EMBL" id="RHJ23791.1"/>
    </source>
</evidence>
<dbReference type="EMBL" id="QRLR01000002">
    <property type="protein sequence ID" value="RHJ23791.1"/>
    <property type="molecule type" value="Genomic_DNA"/>
</dbReference>